<evidence type="ECO:0000313" key="2">
    <source>
        <dbReference type="EMBL" id="NYI69881.1"/>
    </source>
</evidence>
<proteinExistence type="predicted"/>
<dbReference type="Proteomes" id="UP000527616">
    <property type="component" value="Unassembled WGS sequence"/>
</dbReference>
<sequence>MTYTHGHHETVLRSHRWRTAENSVGHLLDRLDPSMRLLDIGSGPGTITADLADRVASVTAVEVSESALDLTRRTFAERGLAGEFVVSDAQDLDLPDDAFDVVHAHQLLHHLPDPVAALREMGRVCRPGGIIAVREVDYHGWTWFPELPGLDAWQDLFQAVARRNGSEPDAGRRLLAWAHGAGLSEVAYSADVWVFADPADRSWWGEHWAERIRHSAIADQALAEGLADRDDLAAIAQAWLAWAADPDAVLIMPHGRLLAAPPVSPAR</sequence>
<keyword evidence="2" id="KW-0808">Transferase</keyword>
<accession>A0A7Z0D6L7</accession>
<dbReference type="AlphaFoldDB" id="A0A7Z0D6L7"/>
<dbReference type="Pfam" id="PF08241">
    <property type="entry name" value="Methyltransf_11"/>
    <property type="match status" value="1"/>
</dbReference>
<dbReference type="GO" id="GO:0008757">
    <property type="term" value="F:S-adenosylmethionine-dependent methyltransferase activity"/>
    <property type="evidence" value="ECO:0007669"/>
    <property type="project" value="InterPro"/>
</dbReference>
<dbReference type="InterPro" id="IPR013216">
    <property type="entry name" value="Methyltransf_11"/>
</dbReference>
<comment type="caution">
    <text evidence="2">The sequence shown here is derived from an EMBL/GenBank/DDBJ whole genome shotgun (WGS) entry which is preliminary data.</text>
</comment>
<dbReference type="PANTHER" id="PTHR43591">
    <property type="entry name" value="METHYLTRANSFERASE"/>
    <property type="match status" value="1"/>
</dbReference>
<dbReference type="InterPro" id="IPR029063">
    <property type="entry name" value="SAM-dependent_MTases_sf"/>
</dbReference>
<reference evidence="2 3" key="1">
    <citation type="submission" date="2020-07" db="EMBL/GenBank/DDBJ databases">
        <title>Sequencing the genomes of 1000 actinobacteria strains.</title>
        <authorList>
            <person name="Klenk H.-P."/>
        </authorList>
    </citation>
    <scope>NUCLEOTIDE SEQUENCE [LARGE SCALE GENOMIC DNA]</scope>
    <source>
        <strain evidence="2 3">DSM 103164</strain>
    </source>
</reference>
<dbReference type="GO" id="GO:0032259">
    <property type="term" value="P:methylation"/>
    <property type="evidence" value="ECO:0007669"/>
    <property type="project" value="UniProtKB-KW"/>
</dbReference>
<organism evidence="2 3">
    <name type="scientific">Naumannella cuiyingiana</name>
    <dbReference type="NCBI Taxonomy" id="1347891"/>
    <lineage>
        <taxon>Bacteria</taxon>
        <taxon>Bacillati</taxon>
        <taxon>Actinomycetota</taxon>
        <taxon>Actinomycetes</taxon>
        <taxon>Propionibacteriales</taxon>
        <taxon>Propionibacteriaceae</taxon>
        <taxon>Naumannella</taxon>
    </lineage>
</organism>
<dbReference type="CDD" id="cd02440">
    <property type="entry name" value="AdoMet_MTases"/>
    <property type="match status" value="1"/>
</dbReference>
<gene>
    <name evidence="2" type="ORF">GGQ54_000441</name>
</gene>
<dbReference type="RefSeq" id="WP_179443901.1">
    <property type="nucleotide sequence ID" value="NZ_JACBZS010000001.1"/>
</dbReference>
<protein>
    <submittedName>
        <fullName evidence="2">SAM-dependent methyltransferase</fullName>
    </submittedName>
</protein>
<evidence type="ECO:0000313" key="3">
    <source>
        <dbReference type="Proteomes" id="UP000527616"/>
    </source>
</evidence>
<keyword evidence="3" id="KW-1185">Reference proteome</keyword>
<dbReference type="PANTHER" id="PTHR43591:SF24">
    <property type="entry name" value="2-METHOXY-6-POLYPRENYL-1,4-BENZOQUINOL METHYLASE, MITOCHONDRIAL"/>
    <property type="match status" value="1"/>
</dbReference>
<evidence type="ECO:0000259" key="1">
    <source>
        <dbReference type="Pfam" id="PF08241"/>
    </source>
</evidence>
<keyword evidence="2" id="KW-0489">Methyltransferase</keyword>
<dbReference type="Gene3D" id="3.40.50.150">
    <property type="entry name" value="Vaccinia Virus protein VP39"/>
    <property type="match status" value="1"/>
</dbReference>
<feature type="domain" description="Methyltransferase type 11" evidence="1">
    <location>
        <begin position="38"/>
        <end position="132"/>
    </location>
</feature>
<dbReference type="EMBL" id="JACBZS010000001">
    <property type="protein sequence ID" value="NYI69881.1"/>
    <property type="molecule type" value="Genomic_DNA"/>
</dbReference>
<name>A0A7Z0D6L7_9ACTN</name>
<dbReference type="SUPFAM" id="SSF53335">
    <property type="entry name" value="S-adenosyl-L-methionine-dependent methyltransferases"/>
    <property type="match status" value="1"/>
</dbReference>